<evidence type="ECO:0000259" key="3">
    <source>
        <dbReference type="Pfam" id="PF26640"/>
    </source>
</evidence>
<keyword evidence="5" id="KW-1185">Reference proteome</keyword>
<feature type="domain" description="Heterokaryon incompatibility" evidence="2">
    <location>
        <begin position="34"/>
        <end position="117"/>
    </location>
</feature>
<feature type="region of interest" description="Disordered" evidence="1">
    <location>
        <begin position="543"/>
        <end position="571"/>
    </location>
</feature>
<dbReference type="AlphaFoldDB" id="A0AAE0TS70"/>
<dbReference type="PANTHER" id="PTHR10622">
    <property type="entry name" value="HET DOMAIN-CONTAINING PROTEIN"/>
    <property type="match status" value="1"/>
</dbReference>
<dbReference type="Pfam" id="PF06985">
    <property type="entry name" value="HET"/>
    <property type="match status" value="1"/>
</dbReference>
<sequence length="571" mass="65039">MFFLETTALSTRSYPLIHKHYQSLKDVAAAKLTYGILSHTWGKDEVTYADVVAQRGTDKAGYAKVRNAIQCAREDGFKLIWIDSCCINKDSSAELSEAINSMYAWYSAAGKCYAFLEDVIYPEKADMTEIEPAFRSSRWFRRGWTLQELLAPRDLVFYDQEWRRIENKVRIQAIVAKAARIRTDILTGQRLLSSASVAERMSWAAGRETTREEDEAYCLMGLFTVNMPMLYGEGDRAFQRLQEEIMKVSDDHSLFAWMSKSLKPGELHGLLADSPNDFAFLEAPDIRAYSSWEKESPYAMTNRGLDIELHLSPRHDTDRHFTAALHCPSPTGQGTFLAVVLQKLGSARDDDRYARVQCHRLQAIGERGVRISMYIPQGIVFDDQEGEYPLHVLKLEDLPAPYVYLDIERVNPFNNDDKRMLPEVASNRYAKILKTEGRVAVICTIKDTATDTTFLIRLGSAKRLTVGFDVVGTRLLDYKPLDSGRTTDLPVHQLRIDMPERVFPGTKIYIVQFTIQRKQTALATQIYEDVTDRLAGMIPVQPATARPRQLEPKPRTTSNRHGFLRNVGLRR</sequence>
<accession>A0AAE0TS70</accession>
<reference evidence="4" key="1">
    <citation type="submission" date="2023-07" db="EMBL/GenBank/DDBJ databases">
        <title>Black Yeasts Isolated from many extreme environments.</title>
        <authorList>
            <person name="Coleine C."/>
            <person name="Stajich J.E."/>
            <person name="Selbmann L."/>
        </authorList>
    </citation>
    <scope>NUCLEOTIDE SEQUENCE</scope>
    <source>
        <strain evidence="4">CCFEE 5485</strain>
    </source>
</reference>
<comment type="caution">
    <text evidence="4">The sequence shown here is derived from an EMBL/GenBank/DDBJ whole genome shotgun (WGS) entry which is preliminary data.</text>
</comment>
<dbReference type="EMBL" id="JAUTXT010000033">
    <property type="protein sequence ID" value="KAK3672344.1"/>
    <property type="molecule type" value="Genomic_DNA"/>
</dbReference>
<dbReference type="Proteomes" id="UP001274830">
    <property type="component" value="Unassembled WGS sequence"/>
</dbReference>
<dbReference type="PANTHER" id="PTHR10622:SF10">
    <property type="entry name" value="HET DOMAIN-CONTAINING PROTEIN"/>
    <property type="match status" value="1"/>
</dbReference>
<feature type="domain" description="DUF8212" evidence="3">
    <location>
        <begin position="236"/>
        <end position="268"/>
    </location>
</feature>
<protein>
    <recommendedName>
        <fullName evidence="6">Heterokaryon incompatibility domain-containing protein</fullName>
    </recommendedName>
</protein>
<gene>
    <name evidence="4" type="ORF">LTR78_007651</name>
</gene>
<dbReference type="InterPro" id="IPR010730">
    <property type="entry name" value="HET"/>
</dbReference>
<name>A0AAE0TS70_9PEZI</name>
<evidence type="ECO:0000259" key="2">
    <source>
        <dbReference type="Pfam" id="PF06985"/>
    </source>
</evidence>
<proteinExistence type="predicted"/>
<organism evidence="4 5">
    <name type="scientific">Recurvomyces mirabilis</name>
    <dbReference type="NCBI Taxonomy" id="574656"/>
    <lineage>
        <taxon>Eukaryota</taxon>
        <taxon>Fungi</taxon>
        <taxon>Dikarya</taxon>
        <taxon>Ascomycota</taxon>
        <taxon>Pezizomycotina</taxon>
        <taxon>Dothideomycetes</taxon>
        <taxon>Dothideomycetidae</taxon>
        <taxon>Mycosphaerellales</taxon>
        <taxon>Teratosphaeriaceae</taxon>
        <taxon>Recurvomyces</taxon>
    </lineage>
</organism>
<evidence type="ECO:0008006" key="6">
    <source>
        <dbReference type="Google" id="ProtNLM"/>
    </source>
</evidence>
<evidence type="ECO:0000256" key="1">
    <source>
        <dbReference type="SAM" id="MobiDB-lite"/>
    </source>
</evidence>
<evidence type="ECO:0000313" key="4">
    <source>
        <dbReference type="EMBL" id="KAK3672344.1"/>
    </source>
</evidence>
<dbReference type="Pfam" id="PF26640">
    <property type="entry name" value="DUF8212"/>
    <property type="match status" value="1"/>
</dbReference>
<dbReference type="InterPro" id="IPR058525">
    <property type="entry name" value="DUF8212"/>
</dbReference>
<evidence type="ECO:0000313" key="5">
    <source>
        <dbReference type="Proteomes" id="UP001274830"/>
    </source>
</evidence>